<reference evidence="1" key="1">
    <citation type="submission" date="2022-07" db="EMBL/GenBank/DDBJ databases">
        <title>Phylogenomic reconstructions and comparative analyses of Kickxellomycotina fungi.</title>
        <authorList>
            <person name="Reynolds N.K."/>
            <person name="Stajich J.E."/>
            <person name="Barry K."/>
            <person name="Grigoriev I.V."/>
            <person name="Crous P."/>
            <person name="Smith M.E."/>
        </authorList>
    </citation>
    <scope>NUCLEOTIDE SEQUENCE</scope>
    <source>
        <strain evidence="1">NRRL 1566</strain>
    </source>
</reference>
<sequence length="173" mass="19577">MPASHSTYFKLCEPILKQRGGQSEGNVMLRMELKKLNELSISLEKEANYELKDTGKEYMGYREKHLNKKRTLEGNQVKLDQAAVIIIEGNSAVVNDPVEHVDIMRKLLAQLVKAKAQNLIAKSMFGSIKSNYAISEARYNSANAHHNVEQKIAKVKDEIDVNIAFERYSISPK</sequence>
<protein>
    <submittedName>
        <fullName evidence="1">Uncharacterized protein</fullName>
    </submittedName>
</protein>
<evidence type="ECO:0000313" key="1">
    <source>
        <dbReference type="EMBL" id="KAJ2850751.1"/>
    </source>
</evidence>
<name>A0A9W8LYW0_9FUNG</name>
<dbReference type="AlphaFoldDB" id="A0A9W8LYW0"/>
<dbReference type="EMBL" id="JANBUW010000024">
    <property type="protein sequence ID" value="KAJ2850751.1"/>
    <property type="molecule type" value="Genomic_DNA"/>
</dbReference>
<organism evidence="1 2">
    <name type="scientific">Coemansia brasiliensis</name>
    <dbReference type="NCBI Taxonomy" id="2650707"/>
    <lineage>
        <taxon>Eukaryota</taxon>
        <taxon>Fungi</taxon>
        <taxon>Fungi incertae sedis</taxon>
        <taxon>Zoopagomycota</taxon>
        <taxon>Kickxellomycotina</taxon>
        <taxon>Kickxellomycetes</taxon>
        <taxon>Kickxellales</taxon>
        <taxon>Kickxellaceae</taxon>
        <taxon>Coemansia</taxon>
    </lineage>
</organism>
<proteinExistence type="predicted"/>
<accession>A0A9W8LYW0</accession>
<keyword evidence="2" id="KW-1185">Reference proteome</keyword>
<dbReference type="OrthoDB" id="10499936at2759"/>
<evidence type="ECO:0000313" key="2">
    <source>
        <dbReference type="Proteomes" id="UP001139887"/>
    </source>
</evidence>
<comment type="caution">
    <text evidence="1">The sequence shown here is derived from an EMBL/GenBank/DDBJ whole genome shotgun (WGS) entry which is preliminary data.</text>
</comment>
<dbReference type="Proteomes" id="UP001139887">
    <property type="component" value="Unassembled WGS sequence"/>
</dbReference>
<gene>
    <name evidence="1" type="ORF">IWW36_001646</name>
</gene>